<evidence type="ECO:0000313" key="2">
    <source>
        <dbReference type="EMBL" id="KAB2952971.1"/>
    </source>
</evidence>
<dbReference type="AlphaFoldDB" id="A0A6I0F3F7"/>
<dbReference type="OrthoDB" id="4304at2"/>
<proteinExistence type="predicted"/>
<keyword evidence="1" id="KW-0472">Membrane</keyword>
<keyword evidence="1" id="KW-1133">Transmembrane helix</keyword>
<sequence length="190" mass="21682">MKNLLSSKGKKKALLLGSAFFCAFAFSLILLGFFYPSTQLYLVIEDKEQSSLLYSTAIEKGDWFSHRYIHSVEKSEVFEKFMIDEEGHIMTMESWTSSFGAGLPHLSKGKSALIDGYYVLQDLQEPVSSLYLLPDHSFPHHFFVAEEEILLSAPPYVGRVIQIDVRSFSFWHYKLLPFLGKSSKSFTTRA</sequence>
<organism evidence="2 3">
    <name type="scientific">Heliorestis acidaminivorans</name>
    <dbReference type="NCBI Taxonomy" id="553427"/>
    <lineage>
        <taxon>Bacteria</taxon>
        <taxon>Bacillati</taxon>
        <taxon>Bacillota</taxon>
        <taxon>Clostridia</taxon>
        <taxon>Eubacteriales</taxon>
        <taxon>Heliobacteriaceae</taxon>
        <taxon>Heliorestis</taxon>
    </lineage>
</organism>
<protein>
    <submittedName>
        <fullName evidence="2">DUF1850 domain-containing protein</fullName>
    </submittedName>
</protein>
<comment type="caution">
    <text evidence="2">The sequence shown here is derived from an EMBL/GenBank/DDBJ whole genome shotgun (WGS) entry which is preliminary data.</text>
</comment>
<dbReference type="EMBL" id="WBXO01000004">
    <property type="protein sequence ID" value="KAB2952971.1"/>
    <property type="molecule type" value="Genomic_DNA"/>
</dbReference>
<gene>
    <name evidence="2" type="ORF">F9B85_06815</name>
</gene>
<dbReference type="Pfam" id="PF08905">
    <property type="entry name" value="DUF1850"/>
    <property type="match status" value="1"/>
</dbReference>
<evidence type="ECO:0000313" key="3">
    <source>
        <dbReference type="Proteomes" id="UP000468766"/>
    </source>
</evidence>
<reference evidence="2 3" key="1">
    <citation type="submission" date="2019-10" db="EMBL/GenBank/DDBJ databases">
        <title>Whole-genome sequence of the extremophile Heliorestis acidaminivorans DSM 24790.</title>
        <authorList>
            <person name="Kyndt J.A."/>
            <person name="Meyer T.E."/>
        </authorList>
    </citation>
    <scope>NUCLEOTIDE SEQUENCE [LARGE SCALE GENOMIC DNA]</scope>
    <source>
        <strain evidence="2 3">DSM 24790</strain>
    </source>
</reference>
<keyword evidence="3" id="KW-1185">Reference proteome</keyword>
<dbReference type="InterPro" id="IPR015001">
    <property type="entry name" value="DUF1850"/>
</dbReference>
<dbReference type="RefSeq" id="WP_151619630.1">
    <property type="nucleotide sequence ID" value="NZ_WBXO01000004.1"/>
</dbReference>
<dbReference type="Proteomes" id="UP000468766">
    <property type="component" value="Unassembled WGS sequence"/>
</dbReference>
<keyword evidence="1" id="KW-0812">Transmembrane</keyword>
<evidence type="ECO:0000256" key="1">
    <source>
        <dbReference type="SAM" id="Phobius"/>
    </source>
</evidence>
<feature type="transmembrane region" description="Helical" evidence="1">
    <location>
        <begin position="12"/>
        <end position="35"/>
    </location>
</feature>
<name>A0A6I0F3F7_9FIRM</name>
<accession>A0A6I0F3F7</accession>